<evidence type="ECO:0000313" key="4">
    <source>
        <dbReference type="Proteomes" id="UP001555826"/>
    </source>
</evidence>
<reference evidence="3 4" key="1">
    <citation type="submission" date="2024-07" db="EMBL/GenBank/DDBJ databases">
        <authorList>
            <person name="Thanompreechachai J."/>
            <person name="Duangmal K."/>
        </authorList>
    </citation>
    <scope>NUCLEOTIDE SEQUENCE [LARGE SCALE GENOMIC DNA]</scope>
    <source>
        <strain evidence="3 4">KCTC 19886</strain>
    </source>
</reference>
<evidence type="ECO:0000259" key="2">
    <source>
        <dbReference type="Pfam" id="PF26563"/>
    </source>
</evidence>
<dbReference type="RefSeq" id="WP_367636595.1">
    <property type="nucleotide sequence ID" value="NZ_JBFNQN010000003.1"/>
</dbReference>
<dbReference type="SUPFAM" id="SSF52540">
    <property type="entry name" value="P-loop containing nucleoside triphosphate hydrolases"/>
    <property type="match status" value="1"/>
</dbReference>
<keyword evidence="4" id="KW-1185">Reference proteome</keyword>
<dbReference type="InterPro" id="IPR059050">
    <property type="entry name" value="Rv3660c_N"/>
</dbReference>
<feature type="domain" description="Rv3660c-like CheY-like N-terminal" evidence="2">
    <location>
        <begin position="49"/>
        <end position="149"/>
    </location>
</feature>
<evidence type="ECO:0000256" key="1">
    <source>
        <dbReference type="SAM" id="MobiDB-lite"/>
    </source>
</evidence>
<dbReference type="EMBL" id="JBFNQN010000003">
    <property type="protein sequence ID" value="MEW9263990.1"/>
    <property type="molecule type" value="Genomic_DNA"/>
</dbReference>
<feature type="compositionally biased region" description="Basic and acidic residues" evidence="1">
    <location>
        <begin position="1"/>
        <end position="12"/>
    </location>
</feature>
<organism evidence="3 4">
    <name type="scientific">Kineococcus endophyticus</name>
    <dbReference type="NCBI Taxonomy" id="1181883"/>
    <lineage>
        <taxon>Bacteria</taxon>
        <taxon>Bacillati</taxon>
        <taxon>Actinomycetota</taxon>
        <taxon>Actinomycetes</taxon>
        <taxon>Kineosporiales</taxon>
        <taxon>Kineosporiaceae</taxon>
        <taxon>Kineococcus</taxon>
    </lineage>
</organism>
<dbReference type="Pfam" id="PF26563">
    <property type="entry name" value="Rv3660c_N"/>
    <property type="match status" value="1"/>
</dbReference>
<protein>
    <submittedName>
        <fullName evidence="3">Septum site-determining protein Ssd</fullName>
    </submittedName>
</protein>
<name>A0ABV3P2Z0_9ACTN</name>
<evidence type="ECO:0000313" key="3">
    <source>
        <dbReference type="EMBL" id="MEW9263990.1"/>
    </source>
</evidence>
<dbReference type="InterPro" id="IPR022521">
    <property type="entry name" value="Rv3660c"/>
</dbReference>
<dbReference type="NCBIfam" id="TIGR03815">
    <property type="entry name" value="CpaE_hom_Actino"/>
    <property type="match status" value="1"/>
</dbReference>
<accession>A0ABV3P2Z0</accession>
<sequence length="390" mass="39483">MPAHEDVRDPVRRAVPHPARHPDRPRSRTHGARGHRGASAPSPGAALLLTDDEDLAAARVRLAAAAGADLHRDGGREATLVLAGVDADPERLAAVRRPGIPLVVVGRAPLDPPWWQVAAGLEADHAVVLPEAQDWLLERLSDVADGRGRRGPVLGVVGGTGGAGASVLAAGLGRALAEALGGCLLLDADPRSGGLDLLVGGDALPGLRWGDLAGVQGRLGPHVLRSAVHLGAGLHVLPADRRGGGGPDADAVWTVLDAARRAFAATVVDLPRGGLADLGPVLGACDELLVVTPGTTRGAAAACAVLDELRQAGTTGARLVVRDVGAGLDAEDVADAAGAPLAGTVRPDRDLDAALERGEGVPGGRRSSLRVLATALARDWAAAGLDGVRR</sequence>
<dbReference type="Proteomes" id="UP001555826">
    <property type="component" value="Unassembled WGS sequence"/>
</dbReference>
<dbReference type="Gene3D" id="3.40.50.300">
    <property type="entry name" value="P-loop containing nucleotide triphosphate hydrolases"/>
    <property type="match status" value="1"/>
</dbReference>
<dbReference type="InterPro" id="IPR027417">
    <property type="entry name" value="P-loop_NTPase"/>
</dbReference>
<feature type="compositionally biased region" description="Basic residues" evidence="1">
    <location>
        <begin position="27"/>
        <end position="36"/>
    </location>
</feature>
<comment type="caution">
    <text evidence="3">The sequence shown here is derived from an EMBL/GenBank/DDBJ whole genome shotgun (WGS) entry which is preliminary data.</text>
</comment>
<proteinExistence type="predicted"/>
<dbReference type="InterPro" id="IPR050625">
    <property type="entry name" value="ParA/MinD_ATPase"/>
</dbReference>
<feature type="region of interest" description="Disordered" evidence="1">
    <location>
        <begin position="1"/>
        <end position="45"/>
    </location>
</feature>
<gene>
    <name evidence="3" type="primary">ssd</name>
    <name evidence="3" type="ORF">AB1207_04475</name>
</gene>
<dbReference type="PANTHER" id="PTHR43384:SF11">
    <property type="entry name" value="SEPTUM SITE DETERMINING PROTEIN"/>
    <property type="match status" value="1"/>
</dbReference>
<dbReference type="PANTHER" id="PTHR43384">
    <property type="entry name" value="SEPTUM SITE-DETERMINING PROTEIN MIND HOMOLOG, CHLOROPLASTIC-RELATED"/>
    <property type="match status" value="1"/>
</dbReference>